<evidence type="ECO:0000256" key="1">
    <source>
        <dbReference type="SAM" id="MobiDB-lite"/>
    </source>
</evidence>
<dbReference type="Proteomes" id="UP000076858">
    <property type="component" value="Unassembled WGS sequence"/>
</dbReference>
<evidence type="ECO:0000313" key="3">
    <source>
        <dbReference type="Proteomes" id="UP000076858"/>
    </source>
</evidence>
<feature type="compositionally biased region" description="Polar residues" evidence="1">
    <location>
        <begin position="25"/>
        <end position="38"/>
    </location>
</feature>
<comment type="caution">
    <text evidence="2">The sequence shown here is derived from an EMBL/GenBank/DDBJ whole genome shotgun (WGS) entry which is preliminary data.</text>
</comment>
<accession>A0A164WL71</accession>
<evidence type="ECO:0000313" key="2">
    <source>
        <dbReference type="EMBL" id="KZS13365.1"/>
    </source>
</evidence>
<gene>
    <name evidence="2" type="ORF">APZ42_021523</name>
</gene>
<protein>
    <recommendedName>
        <fullName evidence="4">Retrotransposon gag domain-containing protein</fullName>
    </recommendedName>
</protein>
<dbReference type="EMBL" id="LRGB01001190">
    <property type="protein sequence ID" value="KZS13365.1"/>
    <property type="molecule type" value="Genomic_DNA"/>
</dbReference>
<reference evidence="2 3" key="1">
    <citation type="submission" date="2016-03" db="EMBL/GenBank/DDBJ databases">
        <title>EvidentialGene: Evidence-directed Construction of Genes on Genomes.</title>
        <authorList>
            <person name="Gilbert D.G."/>
            <person name="Choi J.-H."/>
            <person name="Mockaitis K."/>
            <person name="Colbourne J."/>
            <person name="Pfrender M."/>
        </authorList>
    </citation>
    <scope>NUCLEOTIDE SEQUENCE [LARGE SCALE GENOMIC DNA]</scope>
    <source>
        <strain evidence="2 3">Xinb3</strain>
        <tissue evidence="2">Complete organism</tissue>
    </source>
</reference>
<evidence type="ECO:0008006" key="4">
    <source>
        <dbReference type="Google" id="ProtNLM"/>
    </source>
</evidence>
<name>A0A164WL71_9CRUS</name>
<dbReference type="AlphaFoldDB" id="A0A164WL71"/>
<dbReference type="PANTHER" id="PTHR33194:SF4">
    <property type="entry name" value="CCHC-TYPE DOMAIN-CONTAINING PROTEIN"/>
    <property type="match status" value="1"/>
</dbReference>
<feature type="compositionally biased region" description="Basic and acidic residues" evidence="1">
    <location>
        <begin position="1"/>
        <end position="17"/>
    </location>
</feature>
<proteinExistence type="predicted"/>
<feature type="compositionally biased region" description="Basic and acidic residues" evidence="1">
    <location>
        <begin position="39"/>
        <end position="49"/>
    </location>
</feature>
<dbReference type="OrthoDB" id="6382106at2759"/>
<keyword evidence="3" id="KW-1185">Reference proteome</keyword>
<dbReference type="PANTHER" id="PTHR33194">
    <property type="entry name" value="ZINC KNUCKLE DOMAINCONTAINING PROTEIN"/>
    <property type="match status" value="1"/>
</dbReference>
<sequence>MQGSKRVEGAADRRRIVSVEADTTGVINRSSGTDSEQPSETRSEGWAWKEETCAVVGSPSQQSLEDPELEWDPFLEEEEHMVERPMFHYKEPEKFWGTPKENAIEWIDRNARPEHWEDQAVQVAETDDEPAHYKEVRGLKTLFLKQFVAVNLKRQTERKRRMRVQGKEEDITEYYHDVMDMCRIVQPDMAEEVRIDHLFRGLSLALYERLYVLCIKSCEEFLEEARLHVDAVKTAYERGYEDARREREKPAVGAVGLDKVQDLQRQIQELRDELARAGDPSKRKEKEGKKSDETQETRVGGA</sequence>
<feature type="region of interest" description="Disordered" evidence="1">
    <location>
        <begin position="1"/>
        <end position="49"/>
    </location>
</feature>
<feature type="compositionally biased region" description="Basic and acidic residues" evidence="1">
    <location>
        <begin position="271"/>
        <end position="296"/>
    </location>
</feature>
<organism evidence="2 3">
    <name type="scientific">Daphnia magna</name>
    <dbReference type="NCBI Taxonomy" id="35525"/>
    <lineage>
        <taxon>Eukaryota</taxon>
        <taxon>Metazoa</taxon>
        <taxon>Ecdysozoa</taxon>
        <taxon>Arthropoda</taxon>
        <taxon>Crustacea</taxon>
        <taxon>Branchiopoda</taxon>
        <taxon>Diplostraca</taxon>
        <taxon>Cladocera</taxon>
        <taxon>Anomopoda</taxon>
        <taxon>Daphniidae</taxon>
        <taxon>Daphnia</taxon>
    </lineage>
</organism>
<feature type="region of interest" description="Disordered" evidence="1">
    <location>
        <begin position="271"/>
        <end position="302"/>
    </location>
</feature>